<keyword evidence="2" id="KW-0812">Transmembrane</keyword>
<feature type="region of interest" description="Disordered" evidence="1">
    <location>
        <begin position="1"/>
        <end position="61"/>
    </location>
</feature>
<dbReference type="PANTHER" id="PTHR38043">
    <property type="entry name" value="PROTEIN HEMX"/>
    <property type="match status" value="1"/>
</dbReference>
<evidence type="ECO:0000256" key="2">
    <source>
        <dbReference type="SAM" id="Phobius"/>
    </source>
</evidence>
<dbReference type="Pfam" id="PF04375">
    <property type="entry name" value="HemX"/>
    <property type="match status" value="1"/>
</dbReference>
<keyword evidence="4" id="KW-1185">Reference proteome</keyword>
<evidence type="ECO:0000313" key="3">
    <source>
        <dbReference type="EMBL" id="NJP00834.1"/>
    </source>
</evidence>
<accession>A0ABX0YEL1</accession>
<evidence type="ECO:0000256" key="1">
    <source>
        <dbReference type="SAM" id="MobiDB-lite"/>
    </source>
</evidence>
<dbReference type="EMBL" id="JAAVJI010000003">
    <property type="protein sequence ID" value="NJP00834.1"/>
    <property type="molecule type" value="Genomic_DNA"/>
</dbReference>
<protein>
    <submittedName>
        <fullName evidence="3">Heme biosynthesis operon protein HemX</fullName>
    </submittedName>
</protein>
<keyword evidence="2" id="KW-1133">Transmembrane helix</keyword>
<dbReference type="RefSeq" id="WP_168083329.1">
    <property type="nucleotide sequence ID" value="NZ_JAAVJI010000003.1"/>
</dbReference>
<name>A0ABX0YEL1_9PSED</name>
<dbReference type="PANTHER" id="PTHR38043:SF1">
    <property type="entry name" value="PROTEIN HEMX"/>
    <property type="match status" value="1"/>
</dbReference>
<keyword evidence="2" id="KW-0472">Membrane</keyword>
<evidence type="ECO:0000313" key="4">
    <source>
        <dbReference type="Proteomes" id="UP000746535"/>
    </source>
</evidence>
<feature type="transmembrane region" description="Helical" evidence="2">
    <location>
        <begin position="68"/>
        <end position="88"/>
    </location>
</feature>
<dbReference type="Proteomes" id="UP000746535">
    <property type="component" value="Unassembled WGS sequence"/>
</dbReference>
<proteinExistence type="predicted"/>
<sequence length="399" mass="43105">MSETVPPNDSKGPLPKPTPVGEPVPSTAKASASGPEPVREPVKPAQGSATPPPAARNAATRQRAGRGIAALALLVAAAGLGVGGWAAWQLRQLSAGQQQQGSQVESLASNGRELASQARSLDERLAQLPTASELDERRRLITQLQGDQQRLGQRLETVLGASRQDWRLAEAEHLVRLASLRLSALQDVNSARALVQGADDILREQDDPNAFAAREQLARSLAALQATEQPDRTGLFLQLSALREQAAQLSVLAPQFEADRDAVNAVEDDSTLHWRQWWARISSFFRIDFNPDANVRPLLAGQSLTQVRLALSLALEQAQWAALNGEQPVFKQAVAQAREVLTANFNQDNTQSASVLSKLEQLASSRVTVDTPDLSASLAALQAYMARRHQPAETQERQP</sequence>
<dbReference type="InterPro" id="IPR007470">
    <property type="entry name" value="HemX"/>
</dbReference>
<organism evidence="3 4">
    <name type="scientific">Pseudomonas quercus</name>
    <dbReference type="NCBI Taxonomy" id="2722792"/>
    <lineage>
        <taxon>Bacteria</taxon>
        <taxon>Pseudomonadati</taxon>
        <taxon>Pseudomonadota</taxon>
        <taxon>Gammaproteobacteria</taxon>
        <taxon>Pseudomonadales</taxon>
        <taxon>Pseudomonadaceae</taxon>
        <taxon>Pseudomonas</taxon>
    </lineage>
</organism>
<gene>
    <name evidence="3" type="ORF">HBH25_08160</name>
</gene>
<reference evidence="3 4" key="1">
    <citation type="submission" date="2020-03" db="EMBL/GenBank/DDBJ databases">
        <authorList>
            <person name="Wang L."/>
            <person name="He N."/>
            <person name="Li Y."/>
            <person name="Fang Y."/>
            <person name="Zhang F."/>
        </authorList>
    </citation>
    <scope>NUCLEOTIDE SEQUENCE [LARGE SCALE GENOMIC DNA]</scope>
    <source>
        <strain evidence="4">hsmgli-8</strain>
    </source>
</reference>
<comment type="caution">
    <text evidence="3">The sequence shown here is derived from an EMBL/GenBank/DDBJ whole genome shotgun (WGS) entry which is preliminary data.</text>
</comment>